<sequence length="506" mass="57433">MNGPDSSLEETMFSPNENKLSFQQEEELKRQNILDQYNFNTVKQVVQDNQSRPANITNFNILGTDGKYRNSFLKAQLDPIISQLNDNGRSLTFSQLLKRIDDVNFNLLKTDSISNMGCQIGIPENQPYNYLNPDLLNVFVNLQVVPVKKFFLKIGTNVGNGEGDGYVKLQWKNIFGGGESLDLDTNLSSNEFKMKSSKSQYVVNYSSPIFNSANYKFNSILFHSMRTIDYTSYHNQSIEGLTLKFSTNNLPMENKLNHEISIENLLRSISLKTPPSSVASSIRNNSLMTNFFLFNAGYNYKSSITYSIFKDTRDKQYIFEKGHYLRLSNELSLFTKNKFVKTSFDYSKGYRINKSLIFNLNFKTGLTHPLYNDLVHPMDKFQLGGANDMKGWLISGMGPKQMNMSLGGNYFHAIGLNLFSNIPYYSDSNFKFHLFTNIGKLTNNFSILNANAASNVFKNNCISTGFGISFAHPMAAFELNWVVPVTTNANDSIRRGLQWGIGISFL</sequence>
<reference evidence="7 8" key="1">
    <citation type="journal article" date="2023" name="Elife">
        <title>Identification of key yeast species and microbe-microbe interactions impacting larval growth of Drosophila in the wild.</title>
        <authorList>
            <person name="Mure A."/>
            <person name="Sugiura Y."/>
            <person name="Maeda R."/>
            <person name="Honda K."/>
            <person name="Sakurai N."/>
            <person name="Takahashi Y."/>
            <person name="Watada M."/>
            <person name="Katoh T."/>
            <person name="Gotoh A."/>
            <person name="Gotoh Y."/>
            <person name="Taniguchi I."/>
            <person name="Nakamura K."/>
            <person name="Hayashi T."/>
            <person name="Katayama T."/>
            <person name="Uemura T."/>
            <person name="Hattori Y."/>
        </authorList>
    </citation>
    <scope>NUCLEOTIDE SEQUENCE [LARGE SCALE GENOMIC DNA]</scope>
    <source>
        <strain evidence="7 8">PK-24</strain>
    </source>
</reference>
<keyword evidence="5" id="KW-0472">Membrane</keyword>
<proteinExistence type="inferred from homology"/>
<accession>A0AAV5QXW9</accession>
<gene>
    <name evidence="7" type="ORF">DAPK24_005800</name>
</gene>
<name>A0AAV5QXW9_PICKL</name>
<evidence type="ECO:0000256" key="5">
    <source>
        <dbReference type="ARBA" id="ARBA00023136"/>
    </source>
</evidence>
<evidence type="ECO:0000313" key="7">
    <source>
        <dbReference type="EMBL" id="GMM44005.1"/>
    </source>
</evidence>
<dbReference type="GO" id="GO:0045040">
    <property type="term" value="P:protein insertion into mitochondrial outer membrane"/>
    <property type="evidence" value="ECO:0007669"/>
    <property type="project" value="TreeGrafter"/>
</dbReference>
<organism evidence="7 8">
    <name type="scientific">Pichia kluyveri</name>
    <name type="common">Yeast</name>
    <dbReference type="NCBI Taxonomy" id="36015"/>
    <lineage>
        <taxon>Eukaryota</taxon>
        <taxon>Fungi</taxon>
        <taxon>Dikarya</taxon>
        <taxon>Ascomycota</taxon>
        <taxon>Saccharomycotina</taxon>
        <taxon>Pichiomycetes</taxon>
        <taxon>Pichiales</taxon>
        <taxon>Pichiaceae</taxon>
        <taxon>Pichia</taxon>
    </lineage>
</organism>
<evidence type="ECO:0000313" key="8">
    <source>
        <dbReference type="Proteomes" id="UP001378960"/>
    </source>
</evidence>
<keyword evidence="8" id="KW-1185">Reference proteome</keyword>
<dbReference type="GO" id="GO:0005741">
    <property type="term" value="C:mitochondrial outer membrane"/>
    <property type="evidence" value="ECO:0007669"/>
    <property type="project" value="UniProtKB-SubCell"/>
</dbReference>
<dbReference type="Proteomes" id="UP001378960">
    <property type="component" value="Unassembled WGS sequence"/>
</dbReference>
<feature type="domain" description="Bacterial surface antigen (D15)" evidence="6">
    <location>
        <begin position="173"/>
        <end position="505"/>
    </location>
</feature>
<dbReference type="InterPro" id="IPR039910">
    <property type="entry name" value="D15-like"/>
</dbReference>
<keyword evidence="4" id="KW-0812">Transmembrane</keyword>
<dbReference type="PANTHER" id="PTHR12815">
    <property type="entry name" value="SORTING AND ASSEMBLY MACHINERY SAMM50 PROTEIN FAMILY MEMBER"/>
    <property type="match status" value="1"/>
</dbReference>
<evidence type="ECO:0000259" key="6">
    <source>
        <dbReference type="Pfam" id="PF01103"/>
    </source>
</evidence>
<evidence type="ECO:0000256" key="3">
    <source>
        <dbReference type="ARBA" id="ARBA00022452"/>
    </source>
</evidence>
<evidence type="ECO:0000256" key="2">
    <source>
        <dbReference type="ARBA" id="ARBA00010913"/>
    </source>
</evidence>
<comment type="caution">
    <text evidence="7">The sequence shown here is derived from an EMBL/GenBank/DDBJ whole genome shotgun (WGS) entry which is preliminary data.</text>
</comment>
<dbReference type="Pfam" id="PF01103">
    <property type="entry name" value="Omp85"/>
    <property type="match status" value="1"/>
</dbReference>
<dbReference type="InterPro" id="IPR000184">
    <property type="entry name" value="Bac_surfAg_D15"/>
</dbReference>
<comment type="subcellular location">
    <subcellularLocation>
        <location evidence="1">Mitochondrion outer membrane</location>
        <topology evidence="1">Multi-pass membrane protein</topology>
    </subcellularLocation>
</comment>
<evidence type="ECO:0000256" key="1">
    <source>
        <dbReference type="ARBA" id="ARBA00004374"/>
    </source>
</evidence>
<comment type="similarity">
    <text evidence="2">Belongs to the SAM50/omp85 family.</text>
</comment>
<dbReference type="AlphaFoldDB" id="A0AAV5QXW9"/>
<protein>
    <submittedName>
        <fullName evidence="7">SAM complex subunit</fullName>
    </submittedName>
</protein>
<keyword evidence="3" id="KW-1134">Transmembrane beta strand</keyword>
<dbReference type="Gene3D" id="2.40.160.50">
    <property type="entry name" value="membrane protein fhac: a member of the omp85/tpsb transporter family"/>
    <property type="match status" value="1"/>
</dbReference>
<dbReference type="PANTHER" id="PTHR12815:SF18">
    <property type="entry name" value="SORTING AND ASSEMBLY MACHINERY COMPONENT 50 HOMOLOG"/>
    <property type="match status" value="1"/>
</dbReference>
<evidence type="ECO:0000256" key="4">
    <source>
        <dbReference type="ARBA" id="ARBA00022692"/>
    </source>
</evidence>
<dbReference type="EMBL" id="BTGB01000001">
    <property type="protein sequence ID" value="GMM44005.1"/>
    <property type="molecule type" value="Genomic_DNA"/>
</dbReference>